<dbReference type="Pfam" id="PF07715">
    <property type="entry name" value="Plug"/>
    <property type="match status" value="1"/>
</dbReference>
<dbReference type="InterPro" id="IPR000531">
    <property type="entry name" value="Beta-barrel_TonB"/>
</dbReference>
<dbReference type="AlphaFoldDB" id="A0A7X7R8A8"/>
<comment type="similarity">
    <text evidence="2 12 13">Belongs to the TonB-dependent receptor family.</text>
</comment>
<feature type="domain" description="TonB-dependent receptor plug" evidence="15">
    <location>
        <begin position="2"/>
        <end position="27"/>
    </location>
</feature>
<feature type="domain" description="TonB-dependent receptor-like beta-barrel" evidence="14">
    <location>
        <begin position="98"/>
        <end position="465"/>
    </location>
</feature>
<gene>
    <name evidence="16" type="ORF">GX576_09295</name>
</gene>
<dbReference type="PROSITE" id="PS52016">
    <property type="entry name" value="TONB_DEPENDENT_REC_3"/>
    <property type="match status" value="1"/>
</dbReference>
<evidence type="ECO:0000256" key="1">
    <source>
        <dbReference type="ARBA" id="ARBA00004571"/>
    </source>
</evidence>
<dbReference type="InterPro" id="IPR012910">
    <property type="entry name" value="Plug_dom"/>
</dbReference>
<evidence type="ECO:0000256" key="13">
    <source>
        <dbReference type="RuleBase" id="RU003357"/>
    </source>
</evidence>
<keyword evidence="8 13" id="KW-0798">TonB box</keyword>
<dbReference type="InterPro" id="IPR039426">
    <property type="entry name" value="TonB-dep_rcpt-like"/>
</dbReference>
<dbReference type="Proteomes" id="UP000536534">
    <property type="component" value="Unassembled WGS sequence"/>
</dbReference>
<dbReference type="Gene3D" id="2.170.130.10">
    <property type="entry name" value="TonB-dependent receptor, plug domain"/>
    <property type="match status" value="1"/>
</dbReference>
<protein>
    <submittedName>
        <fullName evidence="16">TonB-dependent receptor</fullName>
    </submittedName>
</protein>
<dbReference type="GO" id="GO:0015889">
    <property type="term" value="P:cobalamin transport"/>
    <property type="evidence" value="ECO:0007669"/>
    <property type="project" value="TreeGrafter"/>
</dbReference>
<evidence type="ECO:0000256" key="7">
    <source>
        <dbReference type="ARBA" id="ARBA00023065"/>
    </source>
</evidence>
<dbReference type="Gene3D" id="2.40.170.20">
    <property type="entry name" value="TonB-dependent receptor, beta-barrel domain"/>
    <property type="match status" value="1"/>
</dbReference>
<evidence type="ECO:0000259" key="14">
    <source>
        <dbReference type="Pfam" id="PF00593"/>
    </source>
</evidence>
<dbReference type="PANTHER" id="PTHR30069:SF53">
    <property type="entry name" value="COLICIN I RECEPTOR-RELATED"/>
    <property type="match status" value="1"/>
</dbReference>
<evidence type="ECO:0000259" key="15">
    <source>
        <dbReference type="Pfam" id="PF07715"/>
    </source>
</evidence>
<proteinExistence type="inferred from homology"/>
<comment type="caution">
    <text evidence="16">The sequence shown here is derived from an EMBL/GenBank/DDBJ whole genome shotgun (WGS) entry which is preliminary data.</text>
</comment>
<evidence type="ECO:0000256" key="4">
    <source>
        <dbReference type="ARBA" id="ARBA00022452"/>
    </source>
</evidence>
<dbReference type="InterPro" id="IPR037066">
    <property type="entry name" value="Plug_dom_sf"/>
</dbReference>
<comment type="subcellular location">
    <subcellularLocation>
        <location evidence="1 12">Cell outer membrane</location>
        <topology evidence="1 12">Multi-pass membrane protein</topology>
    </subcellularLocation>
</comment>
<keyword evidence="7" id="KW-0406">Ion transport</keyword>
<dbReference type="SUPFAM" id="SSF56935">
    <property type="entry name" value="Porins"/>
    <property type="match status" value="1"/>
</dbReference>
<evidence type="ECO:0000256" key="2">
    <source>
        <dbReference type="ARBA" id="ARBA00009810"/>
    </source>
</evidence>
<sequence>PLGMIERIEILRGPASALYGSDAVGGVIQVFTRKGREGFHPELFVGYGSHDTVRANASLAGGKDRLRYSIGVGHDETDGFNAKRDPARWVSAWTGASSFNADDDGFRNQYLTASAALGFRAADEVGVNTYYSDGRNWYDTNDFYDSRLDKKLSSASIYMRNELGDGWTSTLRLGQSQDETTDQADFAPASRFETTQQQFVWQNDIRLGDGMLLSAYEYTREEVEGTADYDKDKRDVNAVLLGWSGRFGAHSLQLNARHDDNSQFGDKTTGLVGYGYQLSPEWSVRGSIGSAFKAPSFNDLYWPGSGNPNLEPEVALNRELSFGWDNGLHKVDVTYFDNKVKRLIDWAPTDTGWWAPSNVGLARLEGVELAYAVGFGGYDLKAGVDYLEAEDGDGNRLPRRAKVSGFARLDKSAGAWNWGLEWNGANHRYEDEANTDRLAGYGLLNAYAHYEVAPDWRLEMRANNLLDKDYQIARGYNTDGTNVFVGVRWAPR</sequence>
<accession>A0A7X7R8A8</accession>
<evidence type="ECO:0000256" key="10">
    <source>
        <dbReference type="ARBA" id="ARBA00023170"/>
    </source>
</evidence>
<evidence type="ECO:0000313" key="16">
    <source>
        <dbReference type="EMBL" id="NLF54567.1"/>
    </source>
</evidence>
<evidence type="ECO:0000256" key="12">
    <source>
        <dbReference type="PROSITE-ProRule" id="PRU01360"/>
    </source>
</evidence>
<keyword evidence="11 12" id="KW-0998">Cell outer membrane</keyword>
<keyword evidence="4 12" id="KW-1134">Transmembrane beta strand</keyword>
<dbReference type="EMBL" id="JAAYYV010000236">
    <property type="protein sequence ID" value="NLF54567.1"/>
    <property type="molecule type" value="Genomic_DNA"/>
</dbReference>
<dbReference type="PANTHER" id="PTHR30069">
    <property type="entry name" value="TONB-DEPENDENT OUTER MEMBRANE RECEPTOR"/>
    <property type="match status" value="1"/>
</dbReference>
<dbReference type="Pfam" id="PF00593">
    <property type="entry name" value="TonB_dep_Rec_b-barrel"/>
    <property type="match status" value="1"/>
</dbReference>
<reference evidence="16 17" key="1">
    <citation type="journal article" date="2020" name="Biotechnol. Biofuels">
        <title>New insights from the biogas microbiome by comprehensive genome-resolved metagenomics of nearly 1600 species originating from multiple anaerobic digesters.</title>
        <authorList>
            <person name="Campanaro S."/>
            <person name="Treu L."/>
            <person name="Rodriguez-R L.M."/>
            <person name="Kovalovszki A."/>
            <person name="Ziels R.M."/>
            <person name="Maus I."/>
            <person name="Zhu X."/>
            <person name="Kougias P.G."/>
            <person name="Basile A."/>
            <person name="Luo G."/>
            <person name="Schluter A."/>
            <person name="Konstantinidis K.T."/>
            <person name="Angelidaki I."/>
        </authorList>
    </citation>
    <scope>NUCLEOTIDE SEQUENCE [LARGE SCALE GENOMIC DNA]</scope>
    <source>
        <strain evidence="16">AS06rmzACSIP_256</strain>
    </source>
</reference>
<name>A0A7X7R8A8_9RHOO</name>
<organism evidence="16 17">
    <name type="scientific">Thauera phenolivorans</name>
    <dbReference type="NCBI Taxonomy" id="1792543"/>
    <lineage>
        <taxon>Bacteria</taxon>
        <taxon>Pseudomonadati</taxon>
        <taxon>Pseudomonadota</taxon>
        <taxon>Betaproteobacteria</taxon>
        <taxon>Rhodocyclales</taxon>
        <taxon>Zoogloeaceae</taxon>
        <taxon>Thauera</taxon>
    </lineage>
</organism>
<evidence type="ECO:0000256" key="8">
    <source>
        <dbReference type="ARBA" id="ARBA00023077"/>
    </source>
</evidence>
<keyword evidence="5 12" id="KW-0812">Transmembrane</keyword>
<evidence type="ECO:0000256" key="3">
    <source>
        <dbReference type="ARBA" id="ARBA00022448"/>
    </source>
</evidence>
<feature type="non-terminal residue" evidence="16">
    <location>
        <position position="1"/>
    </location>
</feature>
<evidence type="ECO:0000256" key="11">
    <source>
        <dbReference type="ARBA" id="ARBA00023237"/>
    </source>
</evidence>
<evidence type="ECO:0000256" key="5">
    <source>
        <dbReference type="ARBA" id="ARBA00022692"/>
    </source>
</evidence>
<evidence type="ECO:0000256" key="9">
    <source>
        <dbReference type="ARBA" id="ARBA00023136"/>
    </source>
</evidence>
<evidence type="ECO:0000313" key="17">
    <source>
        <dbReference type="Proteomes" id="UP000536534"/>
    </source>
</evidence>
<dbReference type="InterPro" id="IPR036942">
    <property type="entry name" value="Beta-barrel_TonB_sf"/>
</dbReference>
<keyword evidence="9 12" id="KW-0472">Membrane</keyword>
<keyword evidence="10 16" id="KW-0675">Receptor</keyword>
<keyword evidence="3 12" id="KW-0813">Transport</keyword>
<evidence type="ECO:0000256" key="6">
    <source>
        <dbReference type="ARBA" id="ARBA00022729"/>
    </source>
</evidence>
<keyword evidence="6" id="KW-0732">Signal</keyword>
<dbReference type="GO" id="GO:0006811">
    <property type="term" value="P:monoatomic ion transport"/>
    <property type="evidence" value="ECO:0007669"/>
    <property type="project" value="UniProtKB-KW"/>
</dbReference>
<dbReference type="GO" id="GO:0009279">
    <property type="term" value="C:cell outer membrane"/>
    <property type="evidence" value="ECO:0007669"/>
    <property type="project" value="UniProtKB-SubCell"/>
</dbReference>